<keyword evidence="8" id="KW-0812">Transmembrane</keyword>
<dbReference type="InterPro" id="IPR005467">
    <property type="entry name" value="His_kinase_dom"/>
</dbReference>
<evidence type="ECO:0000256" key="6">
    <source>
        <dbReference type="ARBA" id="ARBA00023012"/>
    </source>
</evidence>
<evidence type="ECO:0000256" key="5">
    <source>
        <dbReference type="ARBA" id="ARBA00022777"/>
    </source>
</evidence>
<organism evidence="10 11">
    <name type="scientific">Mesobaculum littorinae</name>
    <dbReference type="NCBI Taxonomy" id="2486419"/>
    <lineage>
        <taxon>Bacteria</taxon>
        <taxon>Pseudomonadati</taxon>
        <taxon>Pseudomonadota</taxon>
        <taxon>Alphaproteobacteria</taxon>
        <taxon>Rhodobacterales</taxon>
        <taxon>Roseobacteraceae</taxon>
        <taxon>Mesobaculum</taxon>
    </lineage>
</organism>
<dbReference type="PROSITE" id="PS50109">
    <property type="entry name" value="HIS_KIN"/>
    <property type="match status" value="1"/>
</dbReference>
<keyword evidence="4" id="KW-0808">Transferase</keyword>
<evidence type="ECO:0000256" key="7">
    <source>
        <dbReference type="SAM" id="MobiDB-lite"/>
    </source>
</evidence>
<feature type="transmembrane region" description="Helical" evidence="8">
    <location>
        <begin position="289"/>
        <end position="307"/>
    </location>
</feature>
<accession>A0A438AL02</accession>
<dbReference type="Gene3D" id="1.10.287.130">
    <property type="match status" value="1"/>
</dbReference>
<dbReference type="OrthoDB" id="7179697at2"/>
<keyword evidence="8" id="KW-0472">Membrane</keyword>
<dbReference type="AlphaFoldDB" id="A0A438AL02"/>
<dbReference type="GO" id="GO:0000155">
    <property type="term" value="F:phosphorelay sensor kinase activity"/>
    <property type="evidence" value="ECO:0007669"/>
    <property type="project" value="InterPro"/>
</dbReference>
<feature type="domain" description="Histidine kinase" evidence="9">
    <location>
        <begin position="474"/>
        <end position="693"/>
    </location>
</feature>
<dbReference type="FunFam" id="3.30.565.10:FF:000006">
    <property type="entry name" value="Sensor histidine kinase WalK"/>
    <property type="match status" value="1"/>
</dbReference>
<comment type="caution">
    <text evidence="10">The sequence shown here is derived from an EMBL/GenBank/DDBJ whole genome shotgun (WGS) entry which is preliminary data.</text>
</comment>
<dbReference type="Gene3D" id="3.30.565.10">
    <property type="entry name" value="Histidine kinase-like ATPase, C-terminal domain"/>
    <property type="match status" value="1"/>
</dbReference>
<keyword evidence="8" id="KW-1133">Transmembrane helix</keyword>
<dbReference type="SUPFAM" id="SSF47384">
    <property type="entry name" value="Homodimeric domain of signal transducing histidine kinase"/>
    <property type="match status" value="1"/>
</dbReference>
<feature type="transmembrane region" description="Helical" evidence="8">
    <location>
        <begin position="147"/>
        <end position="167"/>
    </location>
</feature>
<name>A0A438AL02_9RHOB</name>
<evidence type="ECO:0000256" key="1">
    <source>
        <dbReference type="ARBA" id="ARBA00000085"/>
    </source>
</evidence>
<evidence type="ECO:0000256" key="4">
    <source>
        <dbReference type="ARBA" id="ARBA00022679"/>
    </source>
</evidence>
<sequence>MGGRASLAVARRFSPARGGWKAQPSQRCPAVASARRRCAPAAARRVGQGPDDAALSPQSHENTAARPLSCPEPTLERDVGEEIDGKQCRNCTASTRRPMLGRGQVECFEIGRLDSAVIVSASLLVVLAGVSAWTWKHRIVRGGALYRITHVGLVLWLAAAVMQIAVTPLDCKMFWMSMTAPSVTVTTVAWTLFLMEFGPIRGLDSDRWRNPLLICLGAIMTIVAVTNSQHHALLGDGTKLAMIDGRPSLIIEGGPWYWALLSHNYAWVTVAALICVIGFLRTKATFRPLFGALILMTMGPVIGNIAYNTIGFTTFGVDSTPFFFVFTLAANGWLILNSHAMSVDMVGERYIFKESPAPILIADPGGHLVSSNPEAQAALTGPHGAQAQRAFADLLAAIARDGGIDAPAKVVIGDRVFRPQVLMIEDPVHHDRPSMGWTVTLFDVSREETITQSLREAKERAEEASRLQSEFLALVSHELRTPLTSIRGMLDMVHAGQFGDLPPASARPIAVARRNTHRLAALIDDLLDLQKLESCKLEISQEEVDLREVVRTCVEDLEGFGVRNGVALRLDCGSAPCILRTDVERLGQVITNVCSNAIKFSPDDGEVEVAVACLDDFVQICVSDSGEGIPAGSESKVFGRFSQIDGTTTRKHQGSGLGMNIARLIMEQLGGRIYYESEPNVGTTFFIELPQSATHETDVPMQTARTRAA</sequence>
<evidence type="ECO:0000256" key="2">
    <source>
        <dbReference type="ARBA" id="ARBA00012438"/>
    </source>
</evidence>
<proteinExistence type="predicted"/>
<feature type="transmembrane region" description="Helical" evidence="8">
    <location>
        <begin position="173"/>
        <end position="195"/>
    </location>
</feature>
<dbReference type="Pfam" id="PF02518">
    <property type="entry name" value="HATPase_c"/>
    <property type="match status" value="1"/>
</dbReference>
<dbReference type="PANTHER" id="PTHR43711:SF1">
    <property type="entry name" value="HISTIDINE KINASE 1"/>
    <property type="match status" value="1"/>
</dbReference>
<dbReference type="PANTHER" id="PTHR43711">
    <property type="entry name" value="TWO-COMPONENT HISTIDINE KINASE"/>
    <property type="match status" value="1"/>
</dbReference>
<keyword evidence="3" id="KW-0597">Phosphoprotein</keyword>
<dbReference type="InterPro" id="IPR036097">
    <property type="entry name" value="HisK_dim/P_sf"/>
</dbReference>
<feature type="transmembrane region" description="Helical" evidence="8">
    <location>
        <begin position="319"/>
        <end position="336"/>
    </location>
</feature>
<dbReference type="CDD" id="cd00082">
    <property type="entry name" value="HisKA"/>
    <property type="match status" value="1"/>
</dbReference>
<dbReference type="Pfam" id="PF16927">
    <property type="entry name" value="HisKA_7TM"/>
    <property type="match status" value="1"/>
</dbReference>
<dbReference type="InterPro" id="IPR050736">
    <property type="entry name" value="Sensor_HK_Regulatory"/>
</dbReference>
<dbReference type="Pfam" id="PF00512">
    <property type="entry name" value="HisKA"/>
    <property type="match status" value="1"/>
</dbReference>
<dbReference type="InterPro" id="IPR031621">
    <property type="entry name" value="HisKA_7TM"/>
</dbReference>
<protein>
    <recommendedName>
        <fullName evidence="2">histidine kinase</fullName>
        <ecNumber evidence="2">2.7.13.3</ecNumber>
    </recommendedName>
</protein>
<evidence type="ECO:0000256" key="3">
    <source>
        <dbReference type="ARBA" id="ARBA00022553"/>
    </source>
</evidence>
<feature type="transmembrane region" description="Helical" evidence="8">
    <location>
        <begin position="116"/>
        <end position="135"/>
    </location>
</feature>
<feature type="transmembrane region" description="Helical" evidence="8">
    <location>
        <begin position="207"/>
        <end position="226"/>
    </location>
</feature>
<reference evidence="10 11" key="1">
    <citation type="submission" date="2018-11" db="EMBL/GenBank/DDBJ databases">
        <title>Mesobaculum littorinae gen. nov., sp. nov., isolated from Littorina scabra that represents a novel genus of the order Rhodobacteraceae.</title>
        <authorList>
            <person name="Li F."/>
        </authorList>
    </citation>
    <scope>NUCLEOTIDE SEQUENCE [LARGE SCALE GENOMIC DNA]</scope>
    <source>
        <strain evidence="10 11">M0103</strain>
    </source>
</reference>
<dbReference type="EMBL" id="RQXX01000001">
    <property type="protein sequence ID" value="RVV99511.1"/>
    <property type="molecule type" value="Genomic_DNA"/>
</dbReference>
<evidence type="ECO:0000313" key="11">
    <source>
        <dbReference type="Proteomes" id="UP000285908"/>
    </source>
</evidence>
<keyword evidence="6" id="KW-0902">Two-component regulatory system</keyword>
<feature type="compositionally biased region" description="Low complexity" evidence="7">
    <location>
        <begin position="27"/>
        <end position="46"/>
    </location>
</feature>
<keyword evidence="5" id="KW-0418">Kinase</keyword>
<dbReference type="EC" id="2.7.13.3" evidence="2"/>
<keyword evidence="11" id="KW-1185">Reference proteome</keyword>
<dbReference type="SUPFAM" id="SSF55874">
    <property type="entry name" value="ATPase domain of HSP90 chaperone/DNA topoisomerase II/histidine kinase"/>
    <property type="match status" value="1"/>
</dbReference>
<evidence type="ECO:0000256" key="8">
    <source>
        <dbReference type="SAM" id="Phobius"/>
    </source>
</evidence>
<dbReference type="Proteomes" id="UP000285908">
    <property type="component" value="Unassembled WGS sequence"/>
</dbReference>
<dbReference type="SMART" id="SM00388">
    <property type="entry name" value="HisKA"/>
    <property type="match status" value="1"/>
</dbReference>
<evidence type="ECO:0000313" key="10">
    <source>
        <dbReference type="EMBL" id="RVV99511.1"/>
    </source>
</evidence>
<dbReference type="InterPro" id="IPR003661">
    <property type="entry name" value="HisK_dim/P_dom"/>
</dbReference>
<dbReference type="PRINTS" id="PR00344">
    <property type="entry name" value="BCTRLSENSOR"/>
</dbReference>
<dbReference type="InterPro" id="IPR036890">
    <property type="entry name" value="HATPase_C_sf"/>
</dbReference>
<dbReference type="InterPro" id="IPR003594">
    <property type="entry name" value="HATPase_dom"/>
</dbReference>
<dbReference type="SMART" id="SM00387">
    <property type="entry name" value="HATPase_c"/>
    <property type="match status" value="1"/>
</dbReference>
<comment type="catalytic activity">
    <reaction evidence="1">
        <text>ATP + protein L-histidine = ADP + protein N-phospho-L-histidine.</text>
        <dbReference type="EC" id="2.7.13.3"/>
    </reaction>
</comment>
<evidence type="ECO:0000259" key="9">
    <source>
        <dbReference type="PROSITE" id="PS50109"/>
    </source>
</evidence>
<dbReference type="InterPro" id="IPR004358">
    <property type="entry name" value="Sig_transdc_His_kin-like_C"/>
</dbReference>
<feature type="transmembrane region" description="Helical" evidence="8">
    <location>
        <begin position="265"/>
        <end position="282"/>
    </location>
</feature>
<feature type="region of interest" description="Disordered" evidence="7">
    <location>
        <begin position="1"/>
        <end position="71"/>
    </location>
</feature>
<gene>
    <name evidence="10" type="ORF">EKE94_02180</name>
</gene>